<dbReference type="AlphaFoldDB" id="A0A1E5QIM0"/>
<reference evidence="3" key="1">
    <citation type="submission" date="2016-09" db="EMBL/GenBank/DDBJ databases">
        <title>Draft genome of thermotolerant cyanobacterium Desertifilum sp. strain IPPAS B-1220.</title>
        <authorList>
            <person name="Sinetova M.A."/>
            <person name="Bolakhan K."/>
            <person name="Zayadan B.K."/>
            <person name="Mironov K.S."/>
            <person name="Ustinova V."/>
            <person name="Kupriyanova E.V."/>
            <person name="Sidorov R.A."/>
            <person name="Skrypnik A.N."/>
            <person name="Gogoleva N.E."/>
            <person name="Gogolev Y.V."/>
            <person name="Los D.A."/>
        </authorList>
    </citation>
    <scope>NUCLEOTIDE SEQUENCE [LARGE SCALE GENOMIC DNA]</scope>
    <source>
        <strain evidence="3">IPPAS B-1220</strain>
    </source>
</reference>
<dbReference type="EMBL" id="MJGC01000066">
    <property type="protein sequence ID" value="OEJ74468.1"/>
    <property type="molecule type" value="Genomic_DNA"/>
</dbReference>
<feature type="signal peptide" evidence="2">
    <location>
        <begin position="1"/>
        <end position="27"/>
    </location>
</feature>
<keyword evidence="2" id="KW-0732">Signal</keyword>
<dbReference type="OrthoDB" id="530222at2"/>
<evidence type="ECO:0000256" key="1">
    <source>
        <dbReference type="SAM" id="MobiDB-lite"/>
    </source>
</evidence>
<dbReference type="STRING" id="1781255.BH720_14700"/>
<evidence type="ECO:0000313" key="3">
    <source>
        <dbReference type="EMBL" id="OEJ74468.1"/>
    </source>
</evidence>
<protein>
    <recommendedName>
        <fullName evidence="4">Sporulation/spore germination protein</fullName>
    </recommendedName>
</protein>
<dbReference type="PROSITE" id="PS51257">
    <property type="entry name" value="PROKAR_LIPOPROTEIN"/>
    <property type="match status" value="1"/>
</dbReference>
<dbReference type="RefSeq" id="WP_069967966.1">
    <property type="nucleotide sequence ID" value="NZ_CM124774.1"/>
</dbReference>
<feature type="region of interest" description="Disordered" evidence="1">
    <location>
        <begin position="28"/>
        <end position="55"/>
    </location>
</feature>
<feature type="chain" id="PRO_5009184302" description="Sporulation/spore germination protein" evidence="2">
    <location>
        <begin position="28"/>
        <end position="177"/>
    </location>
</feature>
<gene>
    <name evidence="3" type="ORF">BH720_14700</name>
</gene>
<comment type="caution">
    <text evidence="3">The sequence shown here is derived from an EMBL/GenBank/DDBJ whole genome shotgun (WGS) entry which is preliminary data.</text>
</comment>
<proteinExistence type="predicted"/>
<name>A0A1E5QIM0_9CYAN</name>
<organism evidence="3">
    <name type="scientific">Desertifilum tharense IPPAS B-1220</name>
    <dbReference type="NCBI Taxonomy" id="1781255"/>
    <lineage>
        <taxon>Bacteria</taxon>
        <taxon>Bacillati</taxon>
        <taxon>Cyanobacteriota</taxon>
        <taxon>Cyanophyceae</taxon>
        <taxon>Desertifilales</taxon>
        <taxon>Desertifilaceae</taxon>
        <taxon>Desertifilum</taxon>
    </lineage>
</organism>
<evidence type="ECO:0000256" key="2">
    <source>
        <dbReference type="SAM" id="SignalP"/>
    </source>
</evidence>
<accession>A0A1E5QIM0</accession>
<sequence>MISSKVLSCLFLGTLVLGTASCGSRVADNSPTLPQTEPLASPTPTVSPPASPVIPNRTAANTVTVTVYKPDSQCEELVPEQVRVSQTNAIADAVGEAIAYGNTTDFDLSGYRVSVDENSRVATVELRLSPDSQRQFVSLSSCEQFALFGSLRRTLTANSQWNIQEVRFTQQGEEIVF</sequence>
<evidence type="ECO:0008006" key="4">
    <source>
        <dbReference type="Google" id="ProtNLM"/>
    </source>
</evidence>